<dbReference type="InterPro" id="IPR027417">
    <property type="entry name" value="P-loop_NTPase"/>
</dbReference>
<name>A0A368X8L0_MARNT</name>
<evidence type="ECO:0000313" key="3">
    <source>
        <dbReference type="Proteomes" id="UP000253647"/>
    </source>
</evidence>
<dbReference type="NCBIfam" id="TIGR02746">
    <property type="entry name" value="TraC-F-type"/>
    <property type="match status" value="1"/>
</dbReference>
<dbReference type="SUPFAM" id="SSF52540">
    <property type="entry name" value="P-loop containing nucleoside triphosphate hydrolases"/>
    <property type="match status" value="1"/>
</dbReference>
<dbReference type="Gene3D" id="3.40.50.300">
    <property type="entry name" value="P-loop containing nucleotide triphosphate hydrolases"/>
    <property type="match status" value="1"/>
</dbReference>
<dbReference type="PANTHER" id="PTHR38467:SF1">
    <property type="entry name" value="CONJUGATIVE TRANSFER: ASSEMBLY"/>
    <property type="match status" value="1"/>
</dbReference>
<dbReference type="Pfam" id="PF19044">
    <property type="entry name" value="P-loop_TraG"/>
    <property type="match status" value="1"/>
</dbReference>
<dbReference type="Proteomes" id="UP000253647">
    <property type="component" value="Unassembled WGS sequence"/>
</dbReference>
<organism evidence="2 3">
    <name type="scientific">Marinobacter nauticus</name>
    <name type="common">Marinobacter hydrocarbonoclasticus</name>
    <name type="synonym">Marinobacter aquaeolei</name>
    <dbReference type="NCBI Taxonomy" id="2743"/>
    <lineage>
        <taxon>Bacteria</taxon>
        <taxon>Pseudomonadati</taxon>
        <taxon>Pseudomonadota</taxon>
        <taxon>Gammaproteobacteria</taxon>
        <taxon>Pseudomonadales</taxon>
        <taxon>Marinobacteraceae</taxon>
        <taxon>Marinobacter</taxon>
    </lineage>
</organism>
<dbReference type="InterPro" id="IPR043964">
    <property type="entry name" value="P-loop_TraG"/>
</dbReference>
<dbReference type="PANTHER" id="PTHR38467">
    <property type="match status" value="1"/>
</dbReference>
<comment type="caution">
    <text evidence="2">The sequence shown here is derived from an EMBL/GenBank/DDBJ whole genome shotgun (WGS) entry which is preliminary data.</text>
</comment>
<accession>A0A368X8L0</accession>
<dbReference type="RefSeq" id="WP_235853436.1">
    <property type="nucleotide sequence ID" value="NZ_QPJI01000016.1"/>
</dbReference>
<reference evidence="2 3" key="1">
    <citation type="submission" date="2018-07" db="EMBL/GenBank/DDBJ databases">
        <title>Freshwater and sediment microbial communities from various areas in North America, analyzing microbe dynamics in response to fracking.</title>
        <authorList>
            <person name="Lamendella R."/>
        </authorList>
    </citation>
    <scope>NUCLEOTIDE SEQUENCE [LARGE SCALE GENOMIC DNA]</scope>
    <source>
        <strain evidence="2 3">105B</strain>
    </source>
</reference>
<dbReference type="InterPro" id="IPR053155">
    <property type="entry name" value="F-pilin_assembly_TraC"/>
</dbReference>
<feature type="domain" description="TraG P-loop" evidence="1">
    <location>
        <begin position="444"/>
        <end position="832"/>
    </location>
</feature>
<dbReference type="AlphaFoldDB" id="A0A368X8L0"/>
<keyword evidence="2" id="KW-0547">Nucleotide-binding</keyword>
<dbReference type="CDD" id="cd01127">
    <property type="entry name" value="TrwB_TraG_TraD_VirD4"/>
    <property type="match status" value="1"/>
</dbReference>
<dbReference type="InterPro" id="IPR014117">
    <property type="entry name" value="TraC-F-type"/>
</dbReference>
<dbReference type="EMBL" id="QPJI01000016">
    <property type="protein sequence ID" value="RCW64059.1"/>
    <property type="molecule type" value="Genomic_DNA"/>
</dbReference>
<gene>
    <name evidence="2" type="ORF">DET61_116100</name>
</gene>
<keyword evidence="2" id="KW-0067">ATP-binding</keyword>
<dbReference type="Gene3D" id="1.10.8.730">
    <property type="match status" value="1"/>
</dbReference>
<dbReference type="InterPro" id="IPR025955">
    <property type="entry name" value="TraC/Conjuga_ATPase"/>
</dbReference>
<dbReference type="GO" id="GO:0005524">
    <property type="term" value="F:ATP binding"/>
    <property type="evidence" value="ECO:0007669"/>
    <property type="project" value="UniProtKB-KW"/>
</dbReference>
<sequence>MEMISLKQKRKNRYIHEEMRASSIFSLLAYDDENEIFINDDQTAGFAFLCEPVKGADEQMEERLKSFINTDFPNETIMQVLWFRSPDIMKTMADMELMRIEKGVNDPLMKDFVSQRADFFRKSTLTPIDGHTLQRVHDLKICISVKIPIKSVTPSKEEVYMIDSYRKKARASLQTLKMMPMAMNAKHLLRLLSTLLNWSPESSWRQNAIEHDQHRPLSEQILDYENDITYGHGHVKVGDTYIKSLSAKRLPDSMFFGDAIKYVGDLRGGNVAIKQNYAIVCNIYYPSPDKAKSSMERSRAIALNQAKGPLVSLVPILAEKKKGFDTLYDSLNDGNRIIKMTYTMLLFGKSEDEVTEAGVQARSYWREQRFTLLEDRFVQLPLLINCLPMMADRDAVSDLWRYKTITAEHAAVILPVFGEWKGTGTPHMNLVSRNGQLMTFSMHDTSSNKNMLICATSGGGKSFFTNDIIMSYMSEGAQVWVIDVGRSYLKLAEALNGDFIHFGSDSDISINPFPMIVSMDGQKGTRSRMLSEEEIWSIESGEESDDGEEDAIVGLVCAMATINSPLDDVQLTALRAIISKIWLEKDREMLVDHVADECAKSEDRRVRDLATRLQAFTSKGSYGRYFSRPNNVTFNNQLTVLELEELKSRAHLQKVVLFQLIYQIQQAVYLGDRSKRKLVIIDEAWDLLANGGPEVQRFIEHAYRRFRKYGASVLLVTQSIQDMYKSPVGEAIVENSATKGLFSHKDEAVDKLKREAKLTLSEGGYSLLKTVHTNAPWYSEIFLETERGGGVGRLFVNDFQKLLYSTNPEEVAEIESYTKRGYSTVDAINAILKSRSRARS</sequence>
<evidence type="ECO:0000259" key="1">
    <source>
        <dbReference type="Pfam" id="PF19044"/>
    </source>
</evidence>
<protein>
    <submittedName>
        <fullName evidence="2">Conjugal transfer ATP-binding protein TraC</fullName>
    </submittedName>
</protein>
<dbReference type="Pfam" id="PF11130">
    <property type="entry name" value="TraC_F_IV"/>
    <property type="match status" value="1"/>
</dbReference>
<proteinExistence type="predicted"/>
<evidence type="ECO:0000313" key="2">
    <source>
        <dbReference type="EMBL" id="RCW64059.1"/>
    </source>
</evidence>